<feature type="domain" description="Cation-transporting P-type ATPase C-terminal" evidence="8">
    <location>
        <begin position="221"/>
        <end position="385"/>
    </location>
</feature>
<reference evidence="10" key="2">
    <citation type="submission" date="2025-08" db="UniProtKB">
        <authorList>
            <consortium name="RefSeq"/>
        </authorList>
    </citation>
    <scope>IDENTIFICATION</scope>
</reference>
<dbReference type="SUPFAM" id="SSF56784">
    <property type="entry name" value="HAD-like"/>
    <property type="match status" value="1"/>
</dbReference>
<evidence type="ECO:0000256" key="1">
    <source>
        <dbReference type="ARBA" id="ARBA00004370"/>
    </source>
</evidence>
<protein>
    <submittedName>
        <fullName evidence="10">Calcium-transporting ATPase 13, plasma membrane-type</fullName>
    </submittedName>
</protein>
<dbReference type="Proteomes" id="UP000694861">
    <property type="component" value="Linkage group LG3"/>
</dbReference>
<feature type="transmembrane region" description="Helical" evidence="7">
    <location>
        <begin position="336"/>
        <end position="358"/>
    </location>
</feature>
<evidence type="ECO:0000256" key="7">
    <source>
        <dbReference type="SAM" id="Phobius"/>
    </source>
</evidence>
<evidence type="ECO:0000256" key="2">
    <source>
        <dbReference type="ARBA" id="ARBA00022692"/>
    </source>
</evidence>
<dbReference type="PANTHER" id="PTHR24093">
    <property type="entry name" value="CATION TRANSPORTING ATPASE"/>
    <property type="match status" value="1"/>
</dbReference>
<keyword evidence="2 7" id="KW-0812">Transmembrane</keyword>
<evidence type="ECO:0000256" key="5">
    <source>
        <dbReference type="ARBA" id="ARBA00022989"/>
    </source>
</evidence>
<organism evidence="9 10">
    <name type="scientific">Prunus mume</name>
    <name type="common">Japanese apricot</name>
    <name type="synonym">Armeniaca mume</name>
    <dbReference type="NCBI Taxonomy" id="102107"/>
    <lineage>
        <taxon>Eukaryota</taxon>
        <taxon>Viridiplantae</taxon>
        <taxon>Streptophyta</taxon>
        <taxon>Embryophyta</taxon>
        <taxon>Tracheophyta</taxon>
        <taxon>Spermatophyta</taxon>
        <taxon>Magnoliopsida</taxon>
        <taxon>eudicotyledons</taxon>
        <taxon>Gunneridae</taxon>
        <taxon>Pentapetalae</taxon>
        <taxon>rosids</taxon>
        <taxon>fabids</taxon>
        <taxon>Rosales</taxon>
        <taxon>Rosaceae</taxon>
        <taxon>Amygdaloideae</taxon>
        <taxon>Amygdaleae</taxon>
        <taxon>Prunus</taxon>
    </lineage>
</organism>
<sequence>MQSNNLKTIAFAYKKTDGQMLEENDMTLIALVGVMYNYDTEIMEAVEFWRKEGSNVILFSDDSAPVLEDIACLFGIVLPNSNKSVIEGERFRTSDKEGMMDIADQIYGMVNSTSSDKFLLVQCLKEKGQEVLMVGDRIDETPVLKEADVGVAIGTRSIEDPECCDIINLDGNDFGLMVKIIKFERCIYYTIQKYIQPEITMNIALLLITLIATICKGQSTIMTIQSLWVEMVVTLTTGFALLMEPPTEEQPPPVRRTKGLNISNPMWRNILIQVAYQTAMLVTLQLKGKTFLGINQKVSESMVFNAFVLCQVFNQINARQPEKKNVFRGILLHPWFLVSLVFALTLQLSFIEIAHILVGNARLNWREWGVCLLIGMGSWPIDLAGKCASDVIKKVRDSYLVDPPPLV</sequence>
<evidence type="ECO:0000313" key="10">
    <source>
        <dbReference type="RefSeq" id="XP_016648615.1"/>
    </source>
</evidence>
<keyword evidence="5 7" id="KW-1133">Transmembrane helix</keyword>
<keyword evidence="6 7" id="KW-0472">Membrane</keyword>
<dbReference type="RefSeq" id="XP_016648615.1">
    <property type="nucleotide sequence ID" value="XM_016793129.1"/>
</dbReference>
<dbReference type="InterPro" id="IPR006068">
    <property type="entry name" value="ATPase_P-typ_cation-transptr_C"/>
</dbReference>
<dbReference type="InterPro" id="IPR023298">
    <property type="entry name" value="ATPase_P-typ_TM_dom_sf"/>
</dbReference>
<evidence type="ECO:0000256" key="6">
    <source>
        <dbReference type="ARBA" id="ARBA00023136"/>
    </source>
</evidence>
<keyword evidence="9" id="KW-1185">Reference proteome</keyword>
<proteinExistence type="predicted"/>
<dbReference type="Gene3D" id="1.20.1110.10">
    <property type="entry name" value="Calcium-transporting ATPase, transmembrane domain"/>
    <property type="match status" value="1"/>
</dbReference>
<dbReference type="InterPro" id="IPR036412">
    <property type="entry name" value="HAD-like_sf"/>
</dbReference>
<dbReference type="PANTHER" id="PTHR24093:SF470">
    <property type="entry name" value="CALCIUM-TRANSPORTING ATPASE 12, PLASMA MEMBRANE-TYPE-LIKE"/>
    <property type="match status" value="1"/>
</dbReference>
<dbReference type="GeneID" id="103325633"/>
<evidence type="ECO:0000313" key="9">
    <source>
        <dbReference type="Proteomes" id="UP000694861"/>
    </source>
</evidence>
<evidence type="ECO:0000259" key="8">
    <source>
        <dbReference type="Pfam" id="PF00689"/>
    </source>
</evidence>
<evidence type="ECO:0000256" key="3">
    <source>
        <dbReference type="ARBA" id="ARBA00022723"/>
    </source>
</evidence>
<dbReference type="SUPFAM" id="SSF81665">
    <property type="entry name" value="Calcium ATPase, transmembrane domain M"/>
    <property type="match status" value="1"/>
</dbReference>
<name>A0ABM1LMI8_PRUMU</name>
<comment type="subcellular location">
    <subcellularLocation>
        <location evidence="1">Membrane</location>
    </subcellularLocation>
</comment>
<keyword evidence="4" id="KW-0460">Magnesium</keyword>
<accession>A0ABM1LMI8</accession>
<gene>
    <name evidence="10" type="primary">LOC103325633</name>
</gene>
<dbReference type="InterPro" id="IPR023214">
    <property type="entry name" value="HAD_sf"/>
</dbReference>
<dbReference type="Pfam" id="PF00689">
    <property type="entry name" value="Cation_ATPase_C"/>
    <property type="match status" value="1"/>
</dbReference>
<dbReference type="Gene3D" id="3.40.50.1000">
    <property type="entry name" value="HAD superfamily/HAD-like"/>
    <property type="match status" value="1"/>
</dbReference>
<evidence type="ECO:0000256" key="4">
    <source>
        <dbReference type="ARBA" id="ARBA00022842"/>
    </source>
</evidence>
<keyword evidence="3" id="KW-0479">Metal-binding</keyword>
<reference evidence="9" key="1">
    <citation type="journal article" date="2012" name="Nat. Commun.">
        <title>The genome of Prunus mume.</title>
        <authorList>
            <person name="Zhang Q."/>
            <person name="Chen W."/>
            <person name="Sun L."/>
            <person name="Zhao F."/>
            <person name="Huang B."/>
            <person name="Yang W."/>
            <person name="Tao Y."/>
            <person name="Wang J."/>
            <person name="Yuan Z."/>
            <person name="Fan G."/>
            <person name="Xing Z."/>
            <person name="Han C."/>
            <person name="Pan H."/>
            <person name="Zhong X."/>
            <person name="Shi W."/>
            <person name="Liang X."/>
            <person name="Du D."/>
            <person name="Sun F."/>
            <person name="Xu Z."/>
            <person name="Hao R."/>
            <person name="Lv T."/>
            <person name="Lv Y."/>
            <person name="Zheng Z."/>
            <person name="Sun M."/>
            <person name="Luo L."/>
            <person name="Cai M."/>
            <person name="Gao Y."/>
            <person name="Wang J."/>
            <person name="Yin Y."/>
            <person name="Xu X."/>
            <person name="Cheng T."/>
            <person name="Wang J."/>
        </authorList>
    </citation>
    <scope>NUCLEOTIDE SEQUENCE [LARGE SCALE GENOMIC DNA]</scope>
</reference>